<accession>A0A2T3YX34</accession>
<feature type="region of interest" description="Disordered" evidence="7">
    <location>
        <begin position="152"/>
        <end position="187"/>
    </location>
</feature>
<feature type="compositionally biased region" description="Basic and acidic residues" evidence="7">
    <location>
        <begin position="623"/>
        <end position="639"/>
    </location>
</feature>
<name>A0A2T3YX34_TRIA4</name>
<evidence type="ECO:0000256" key="3">
    <source>
        <dbReference type="ARBA" id="ARBA00022670"/>
    </source>
</evidence>
<evidence type="ECO:0000256" key="1">
    <source>
        <dbReference type="ARBA" id="ARBA00000707"/>
    </source>
</evidence>
<dbReference type="InterPro" id="IPR038765">
    <property type="entry name" value="Papain-like_cys_pep_sf"/>
</dbReference>
<keyword evidence="10" id="KW-1185">Reference proteome</keyword>
<comment type="catalytic activity">
    <reaction evidence="1">
        <text>Thiol-dependent hydrolysis of ester, thioester, amide, peptide and isopeptide bonds formed by the C-terminal Gly of ubiquitin (a 76-residue protein attached to proteins as an intracellular targeting signal).</text>
        <dbReference type="EC" id="3.4.19.12"/>
    </reaction>
</comment>
<feature type="compositionally biased region" description="Polar residues" evidence="7">
    <location>
        <begin position="154"/>
        <end position="163"/>
    </location>
</feature>
<evidence type="ECO:0000256" key="7">
    <source>
        <dbReference type="SAM" id="MobiDB-lite"/>
    </source>
</evidence>
<keyword evidence="4" id="KW-0833">Ubl conjugation pathway</keyword>
<dbReference type="Proteomes" id="UP000240493">
    <property type="component" value="Unassembled WGS sequence"/>
</dbReference>
<feature type="compositionally biased region" description="Low complexity" evidence="7">
    <location>
        <begin position="532"/>
        <end position="565"/>
    </location>
</feature>
<dbReference type="SUPFAM" id="SSF54001">
    <property type="entry name" value="Cysteine proteinases"/>
    <property type="match status" value="1"/>
</dbReference>
<dbReference type="Gene3D" id="3.30.200.60">
    <property type="entry name" value="Peptidase C65 Otubain, subdomain 1"/>
    <property type="match status" value="1"/>
</dbReference>
<dbReference type="InterPro" id="IPR003323">
    <property type="entry name" value="OTU_dom"/>
</dbReference>
<gene>
    <name evidence="9" type="ORF">M441DRAFT_50396</name>
</gene>
<dbReference type="EC" id="3.4.19.12" evidence="2"/>
<dbReference type="Pfam" id="PF10275">
    <property type="entry name" value="Peptidase_C65"/>
    <property type="match status" value="1"/>
</dbReference>
<dbReference type="GO" id="GO:0004843">
    <property type="term" value="F:cysteine-type deubiquitinase activity"/>
    <property type="evidence" value="ECO:0007669"/>
    <property type="project" value="UniProtKB-EC"/>
</dbReference>
<keyword evidence="3" id="KW-0645">Protease</keyword>
<keyword evidence="5" id="KW-0378">Hydrolase</keyword>
<evidence type="ECO:0000313" key="10">
    <source>
        <dbReference type="Proteomes" id="UP000240493"/>
    </source>
</evidence>
<evidence type="ECO:0000256" key="4">
    <source>
        <dbReference type="ARBA" id="ARBA00022786"/>
    </source>
</evidence>
<dbReference type="PANTHER" id="PTHR12931:SF15">
    <property type="entry name" value="UBIQUITIN THIOESTERASE OTUBAIN-LIKE"/>
    <property type="match status" value="1"/>
</dbReference>
<dbReference type="GO" id="GO:0043130">
    <property type="term" value="F:ubiquitin binding"/>
    <property type="evidence" value="ECO:0007669"/>
    <property type="project" value="TreeGrafter"/>
</dbReference>
<reference evidence="9 10" key="1">
    <citation type="submission" date="2016-07" db="EMBL/GenBank/DDBJ databases">
        <title>Multiple horizontal gene transfer events from other fungi enriched the ability of initially mycotrophic Trichoderma (Ascomycota) to feed on dead plant biomass.</title>
        <authorList>
            <consortium name="DOE Joint Genome Institute"/>
            <person name="Aerts A."/>
            <person name="Atanasova L."/>
            <person name="Chenthamara K."/>
            <person name="Zhang J."/>
            <person name="Grujic M."/>
            <person name="Henrissat B."/>
            <person name="Kuo A."/>
            <person name="Salamov A."/>
            <person name="Lipzen A."/>
            <person name="Labutti K."/>
            <person name="Barry K."/>
            <person name="Miao Y."/>
            <person name="Rahimi M.J."/>
            <person name="Shen Q."/>
            <person name="Grigoriev I.V."/>
            <person name="Kubicek C.P."/>
            <person name="Druzhinina I.S."/>
        </authorList>
    </citation>
    <scope>NUCLEOTIDE SEQUENCE [LARGE SCALE GENOMIC DNA]</scope>
    <source>
        <strain evidence="9 10">CBS 433.97</strain>
    </source>
</reference>
<evidence type="ECO:0000259" key="8">
    <source>
        <dbReference type="PROSITE" id="PS50802"/>
    </source>
</evidence>
<dbReference type="PROSITE" id="PS50802">
    <property type="entry name" value="OTU"/>
    <property type="match status" value="1"/>
</dbReference>
<protein>
    <recommendedName>
        <fullName evidence="2">ubiquitinyl hydrolase 1</fullName>
        <ecNumber evidence="2">3.4.19.12</ecNumber>
    </recommendedName>
</protein>
<feature type="compositionally biased region" description="Polar residues" evidence="7">
    <location>
        <begin position="493"/>
        <end position="503"/>
    </location>
</feature>
<evidence type="ECO:0000313" key="9">
    <source>
        <dbReference type="EMBL" id="PTB37106.1"/>
    </source>
</evidence>
<dbReference type="PANTHER" id="PTHR12931">
    <property type="entry name" value="UBIQUITIN THIOLESTERASE PROTEIN OTUB"/>
    <property type="match status" value="1"/>
</dbReference>
<dbReference type="GO" id="GO:0006508">
    <property type="term" value="P:proteolysis"/>
    <property type="evidence" value="ECO:0007669"/>
    <property type="project" value="UniProtKB-KW"/>
</dbReference>
<dbReference type="GO" id="GO:0005634">
    <property type="term" value="C:nucleus"/>
    <property type="evidence" value="ECO:0007669"/>
    <property type="project" value="TreeGrafter"/>
</dbReference>
<feature type="compositionally biased region" description="Basic residues" evidence="7">
    <location>
        <begin position="173"/>
        <end position="187"/>
    </location>
</feature>
<feature type="region of interest" description="Disordered" evidence="7">
    <location>
        <begin position="615"/>
        <end position="648"/>
    </location>
</feature>
<feature type="compositionally biased region" description="Low complexity" evidence="7">
    <location>
        <begin position="51"/>
        <end position="64"/>
    </location>
</feature>
<dbReference type="GO" id="GO:0071108">
    <property type="term" value="P:protein K48-linked deubiquitination"/>
    <property type="evidence" value="ECO:0007669"/>
    <property type="project" value="TreeGrafter"/>
</dbReference>
<keyword evidence="6" id="KW-0788">Thiol protease</keyword>
<proteinExistence type="predicted"/>
<dbReference type="EMBL" id="KZ679268">
    <property type="protein sequence ID" value="PTB37106.1"/>
    <property type="molecule type" value="Genomic_DNA"/>
</dbReference>
<dbReference type="InterPro" id="IPR019400">
    <property type="entry name" value="Peptidase_C65_otubain"/>
</dbReference>
<evidence type="ECO:0000256" key="2">
    <source>
        <dbReference type="ARBA" id="ARBA00012759"/>
    </source>
</evidence>
<dbReference type="InterPro" id="IPR042467">
    <property type="entry name" value="Peptidase_C65_otubain_sub2"/>
</dbReference>
<organism evidence="9 10">
    <name type="scientific">Trichoderma asperellum (strain ATCC 204424 / CBS 433.97 / NBRC 101777)</name>
    <dbReference type="NCBI Taxonomy" id="1042311"/>
    <lineage>
        <taxon>Eukaryota</taxon>
        <taxon>Fungi</taxon>
        <taxon>Dikarya</taxon>
        <taxon>Ascomycota</taxon>
        <taxon>Pezizomycotina</taxon>
        <taxon>Sordariomycetes</taxon>
        <taxon>Hypocreomycetidae</taxon>
        <taxon>Hypocreales</taxon>
        <taxon>Hypocreaceae</taxon>
        <taxon>Trichoderma</taxon>
    </lineage>
</organism>
<feature type="region of interest" description="Disordered" evidence="7">
    <location>
        <begin position="51"/>
        <end position="79"/>
    </location>
</feature>
<dbReference type="Gene3D" id="1.20.1300.20">
    <property type="entry name" value="Peptidase C65 Otubain, subdomain 2"/>
    <property type="match status" value="1"/>
</dbReference>
<dbReference type="InterPro" id="IPR042468">
    <property type="entry name" value="Peptidase_C65_otubain_sub1"/>
</dbReference>
<evidence type="ECO:0000256" key="6">
    <source>
        <dbReference type="ARBA" id="ARBA00022807"/>
    </source>
</evidence>
<feature type="compositionally biased region" description="Pro residues" evidence="7">
    <location>
        <begin position="505"/>
        <end position="531"/>
    </location>
</feature>
<dbReference type="CDD" id="cd22749">
    <property type="entry name" value="Otubain_C65"/>
    <property type="match status" value="1"/>
</dbReference>
<feature type="region of interest" description="Disordered" evidence="7">
    <location>
        <begin position="478"/>
        <end position="575"/>
    </location>
</feature>
<evidence type="ECO:0000256" key="5">
    <source>
        <dbReference type="ARBA" id="ARBA00022801"/>
    </source>
</evidence>
<dbReference type="OrthoDB" id="18915at2759"/>
<feature type="domain" description="OTU" evidence="8">
    <location>
        <begin position="199"/>
        <end position="409"/>
    </location>
</feature>
<dbReference type="STRING" id="1042311.A0A2T3YX34"/>
<sequence>MFQAQPTPYSGSSYSPFPYGIAAAAPHSLDFLFPTGGAGAGGASSGGCFYPPYSSSSPQPALQHQHQHQHQHQQQFPLRQRLNRSGSPVIKMEDQDPSLHDMAAQQAAAERFQPGLEGPFVGDKTPSDAITQEYAKADPVYVEKTIVGLPSPLPSSSMQANKSTWRKDELGRNKKRTGLQGKKRRDAKRMNDALPQTYSHYRQIKGDGNCGWRAIAFAYYEKLIDLGDQAQIEGEVARLMSLGSMLSNIGRYEYHEDFAEEAHSLLRDLAANIANPGLARVILLQRFNDDTVEANIIYYFRMLAATYLKGNANIYDPFVADHGGIAAYCSQAIDIVNREIEHLGIVGLANLLLKPIDFVLEVAYLDRSPGSQVNRYRFPEEANEQDPAALGPTIYLLYRPDHYDILYRTPPIQAPSTLPSSSVDLQVNRVSSLTNNIAINAVPGSTAGFPGANMDLLSMLPGFSLNSLGSMNTMPDISPMTPPMASPVDDHYVSSQPPSSWTTPFPEPLPSQVPQQPPPPSFPPVVSPAPMTPSTSMTPSPTMMNATSIRSNSSSSSSHLSGLVSNARPADHTPGYRIVFNPFQLEYDESRTTTVREPIDQAPRSTTFKNSVWNKAHYGNPDFHPEEYVPEDDHSDGRGGGRKRRKDS</sequence>
<dbReference type="AlphaFoldDB" id="A0A2T3YX34"/>